<organism evidence="2 3">
    <name type="scientific">Grus japonensis</name>
    <name type="common">Japanese crane</name>
    <name type="synonym">Red-crowned crane</name>
    <dbReference type="NCBI Taxonomy" id="30415"/>
    <lineage>
        <taxon>Eukaryota</taxon>
        <taxon>Metazoa</taxon>
        <taxon>Chordata</taxon>
        <taxon>Craniata</taxon>
        <taxon>Vertebrata</taxon>
        <taxon>Euteleostomi</taxon>
        <taxon>Archelosauria</taxon>
        <taxon>Archosauria</taxon>
        <taxon>Dinosauria</taxon>
        <taxon>Saurischia</taxon>
        <taxon>Theropoda</taxon>
        <taxon>Coelurosauria</taxon>
        <taxon>Aves</taxon>
        <taxon>Neognathae</taxon>
        <taxon>Neoaves</taxon>
        <taxon>Gruiformes</taxon>
        <taxon>Gruidae</taxon>
        <taxon>Grus</taxon>
    </lineage>
</organism>
<accession>A0ABC9W0Y2</accession>
<comment type="caution">
    <text evidence="2">The sequence shown here is derived from an EMBL/GenBank/DDBJ whole genome shotgun (WGS) entry which is preliminary data.</text>
</comment>
<dbReference type="EMBL" id="BAAFJT010000001">
    <property type="protein sequence ID" value="GAB0177697.1"/>
    <property type="molecule type" value="Genomic_DNA"/>
</dbReference>
<feature type="compositionally biased region" description="Low complexity" evidence="1">
    <location>
        <begin position="22"/>
        <end position="32"/>
    </location>
</feature>
<evidence type="ECO:0000313" key="3">
    <source>
        <dbReference type="Proteomes" id="UP001623348"/>
    </source>
</evidence>
<proteinExistence type="predicted"/>
<protein>
    <submittedName>
        <fullName evidence="2">Uncharacterized protein</fullName>
    </submittedName>
</protein>
<reference evidence="2 3" key="1">
    <citation type="submission" date="2024-06" db="EMBL/GenBank/DDBJ databases">
        <title>The draft genome of Grus japonensis, version 3.</title>
        <authorList>
            <person name="Nabeshima K."/>
            <person name="Suzuki S."/>
            <person name="Onuma M."/>
        </authorList>
    </citation>
    <scope>NUCLEOTIDE SEQUENCE [LARGE SCALE GENOMIC DNA]</scope>
    <source>
        <strain evidence="2 3">451A</strain>
    </source>
</reference>
<evidence type="ECO:0000313" key="2">
    <source>
        <dbReference type="EMBL" id="GAB0177697.1"/>
    </source>
</evidence>
<dbReference type="AlphaFoldDB" id="A0ABC9W0Y2"/>
<sequence>MSGRARKGEGSGPQRTAGPGGRRSSSSGCGSSWKSVKDTLGERRSSVLAFFTRGSAERSPPLHSYC</sequence>
<keyword evidence="3" id="KW-1185">Reference proteome</keyword>
<gene>
    <name evidence="2" type="ORF">GRJ2_000235000</name>
</gene>
<feature type="region of interest" description="Disordered" evidence="1">
    <location>
        <begin position="1"/>
        <end position="40"/>
    </location>
</feature>
<dbReference type="Proteomes" id="UP001623348">
    <property type="component" value="Unassembled WGS sequence"/>
</dbReference>
<name>A0ABC9W0Y2_GRUJA</name>
<evidence type="ECO:0000256" key="1">
    <source>
        <dbReference type="SAM" id="MobiDB-lite"/>
    </source>
</evidence>